<dbReference type="Proteomes" id="UP001345219">
    <property type="component" value="Chromosome 13"/>
</dbReference>
<evidence type="ECO:0000256" key="6">
    <source>
        <dbReference type="ARBA" id="ARBA00022750"/>
    </source>
</evidence>
<evidence type="ECO:0000256" key="8">
    <source>
        <dbReference type="ARBA" id="ARBA00023180"/>
    </source>
</evidence>
<comment type="similarity">
    <text evidence="2">Belongs to the peptidase A1 family.</text>
</comment>
<gene>
    <name evidence="10" type="ORF">SAY87_016389</name>
</gene>
<dbReference type="GO" id="GO:0006508">
    <property type="term" value="P:proteolysis"/>
    <property type="evidence" value="ECO:0007669"/>
    <property type="project" value="UniProtKB-KW"/>
</dbReference>
<keyword evidence="3" id="KW-0964">Secreted</keyword>
<evidence type="ECO:0000313" key="10">
    <source>
        <dbReference type="EMBL" id="KAK4780283.1"/>
    </source>
</evidence>
<evidence type="ECO:0000256" key="7">
    <source>
        <dbReference type="ARBA" id="ARBA00022801"/>
    </source>
</evidence>
<dbReference type="SUPFAM" id="SSF50630">
    <property type="entry name" value="Acid proteases"/>
    <property type="match status" value="1"/>
</dbReference>
<dbReference type="AlphaFoldDB" id="A0AAN7L162"/>
<protein>
    <recommendedName>
        <fullName evidence="9">Peptidase A1 domain-containing protein</fullName>
    </recommendedName>
</protein>
<dbReference type="InterPro" id="IPR001969">
    <property type="entry name" value="Aspartic_peptidase_AS"/>
</dbReference>
<dbReference type="InterPro" id="IPR032861">
    <property type="entry name" value="TAXi_N"/>
</dbReference>
<comment type="subcellular location">
    <subcellularLocation>
        <location evidence="1">Secreted</location>
    </subcellularLocation>
</comment>
<evidence type="ECO:0000256" key="2">
    <source>
        <dbReference type="ARBA" id="ARBA00007447"/>
    </source>
</evidence>
<keyword evidence="5" id="KW-0732">Signal</keyword>
<dbReference type="InterPro" id="IPR033121">
    <property type="entry name" value="PEPTIDASE_A1"/>
</dbReference>
<evidence type="ECO:0000313" key="11">
    <source>
        <dbReference type="Proteomes" id="UP001345219"/>
    </source>
</evidence>
<keyword evidence="7" id="KW-0378">Hydrolase</keyword>
<dbReference type="FunFam" id="2.40.70.10:FF:000016">
    <property type="entry name" value="Probable aspartic protease At2g35615"/>
    <property type="match status" value="1"/>
</dbReference>
<dbReference type="CDD" id="cd05476">
    <property type="entry name" value="pepsin_A_like_plant"/>
    <property type="match status" value="1"/>
</dbReference>
<comment type="caution">
    <text evidence="10">The sequence shown here is derived from an EMBL/GenBank/DDBJ whole genome shotgun (WGS) entry which is preliminary data.</text>
</comment>
<dbReference type="PROSITE" id="PS51767">
    <property type="entry name" value="PEPTIDASE_A1"/>
    <property type="match status" value="1"/>
</dbReference>
<keyword evidence="11" id="KW-1185">Reference proteome</keyword>
<evidence type="ECO:0000256" key="1">
    <source>
        <dbReference type="ARBA" id="ARBA00004613"/>
    </source>
</evidence>
<feature type="domain" description="Peptidase A1" evidence="9">
    <location>
        <begin position="124"/>
        <end position="463"/>
    </location>
</feature>
<reference evidence="10 11" key="1">
    <citation type="journal article" date="2023" name="Hortic Res">
        <title>Pangenome of water caltrop reveals structural variations and asymmetric subgenome divergence after allopolyploidization.</title>
        <authorList>
            <person name="Zhang X."/>
            <person name="Chen Y."/>
            <person name="Wang L."/>
            <person name="Yuan Y."/>
            <person name="Fang M."/>
            <person name="Shi L."/>
            <person name="Lu R."/>
            <person name="Comes H.P."/>
            <person name="Ma Y."/>
            <person name="Chen Y."/>
            <person name="Huang G."/>
            <person name="Zhou Y."/>
            <person name="Zheng Z."/>
            <person name="Qiu Y."/>
        </authorList>
    </citation>
    <scope>NUCLEOTIDE SEQUENCE [LARGE SCALE GENOMIC DNA]</scope>
    <source>
        <tissue evidence="10">Roots</tissue>
    </source>
</reference>
<dbReference type="InterPro" id="IPR021109">
    <property type="entry name" value="Peptidase_aspartic_dom_sf"/>
</dbReference>
<dbReference type="InterPro" id="IPR034161">
    <property type="entry name" value="Pepsin-like_plant"/>
</dbReference>
<dbReference type="GO" id="GO:0004190">
    <property type="term" value="F:aspartic-type endopeptidase activity"/>
    <property type="evidence" value="ECO:0007669"/>
    <property type="project" value="UniProtKB-KW"/>
</dbReference>
<evidence type="ECO:0000256" key="4">
    <source>
        <dbReference type="ARBA" id="ARBA00022670"/>
    </source>
</evidence>
<dbReference type="Pfam" id="PF14541">
    <property type="entry name" value="TAXi_C"/>
    <property type="match status" value="1"/>
</dbReference>
<dbReference type="GO" id="GO:0005576">
    <property type="term" value="C:extracellular region"/>
    <property type="evidence" value="ECO:0007669"/>
    <property type="project" value="UniProtKB-SubCell"/>
</dbReference>
<dbReference type="Gene3D" id="2.40.70.10">
    <property type="entry name" value="Acid Proteases"/>
    <property type="match status" value="2"/>
</dbReference>
<dbReference type="PROSITE" id="PS00141">
    <property type="entry name" value="ASP_PROTEASE"/>
    <property type="match status" value="1"/>
</dbReference>
<dbReference type="EMBL" id="JAXIOK010000001">
    <property type="protein sequence ID" value="KAK4780283.1"/>
    <property type="molecule type" value="Genomic_DNA"/>
</dbReference>
<accession>A0AAN7L162</accession>
<keyword evidence="4" id="KW-0645">Protease</keyword>
<evidence type="ECO:0000256" key="3">
    <source>
        <dbReference type="ARBA" id="ARBA00022525"/>
    </source>
</evidence>
<name>A0AAN7L162_9MYRT</name>
<dbReference type="Pfam" id="PF14543">
    <property type="entry name" value="TAXi_N"/>
    <property type="match status" value="1"/>
</dbReference>
<keyword evidence="8" id="KW-0325">Glycoprotein</keyword>
<dbReference type="PANTHER" id="PTHR47967">
    <property type="entry name" value="OS07G0603500 PROTEIN-RELATED"/>
    <property type="match status" value="1"/>
</dbReference>
<evidence type="ECO:0000256" key="5">
    <source>
        <dbReference type="ARBA" id="ARBA00022729"/>
    </source>
</evidence>
<proteinExistence type="inferred from homology"/>
<organism evidence="10 11">
    <name type="scientific">Trapa incisa</name>
    <dbReference type="NCBI Taxonomy" id="236973"/>
    <lineage>
        <taxon>Eukaryota</taxon>
        <taxon>Viridiplantae</taxon>
        <taxon>Streptophyta</taxon>
        <taxon>Embryophyta</taxon>
        <taxon>Tracheophyta</taxon>
        <taxon>Spermatophyta</taxon>
        <taxon>Magnoliopsida</taxon>
        <taxon>eudicotyledons</taxon>
        <taxon>Gunneridae</taxon>
        <taxon>Pentapetalae</taxon>
        <taxon>rosids</taxon>
        <taxon>malvids</taxon>
        <taxon>Myrtales</taxon>
        <taxon>Lythraceae</taxon>
        <taxon>Trapa</taxon>
    </lineage>
</organism>
<dbReference type="PANTHER" id="PTHR47967:SF66">
    <property type="entry name" value="ASPARTIC PROTEINASE CDR1-RELATED"/>
    <property type="match status" value="1"/>
</dbReference>
<keyword evidence="6" id="KW-0064">Aspartyl protease</keyword>
<sequence length="470" mass="50038">MFVDIGYEETMNKLIKIGLRVLWERGTGINMAVSSSSVALTIFAVVCAFSAWSLQAAPRGGGFSVELIHRDSPRSPFYDPSESPSLRLQRALTRTTTTLASRMGLTVRTPNSPVAEVTSNGGSYLMNISIGTPSFEIIAIADTGSDLIWTQCKPCTSCYKQVAPLFDPRESSTYSDISCSSSTCTSMSRTSCDGKTCHYSYSYGDQSYTHGNVAVDTVSLASTSGRPVAFPKTLIGCGHDNEGTFNEHTSGIVGLGGGPVSLISQMGKSVEGGFSYCLVPLGSDTASSKLNFGTNAAVGGRGTVSTPYTQDSQGTFYYLTLEGFTVGETRIAYSRPSLAADAASEGNIIIDSGTTLTYLPSDMLSQVSDEVSKLISLDPMSSPPQPFSLCYETTDDIQVPTITAHFTGANVELGPSNTFVKISDNTVCFTFVSSNLELAIYGNIAQSDFLVGYNLVKKTVSFKSVDCTKF</sequence>
<dbReference type="FunFam" id="2.40.70.10:FF:000050">
    <property type="entry name" value="Aspartic proteinase CDR1"/>
    <property type="match status" value="1"/>
</dbReference>
<dbReference type="InterPro" id="IPR032799">
    <property type="entry name" value="TAXi_C"/>
</dbReference>
<dbReference type="InterPro" id="IPR051708">
    <property type="entry name" value="Plant_Aspart_Prot_A1"/>
</dbReference>
<evidence type="ECO:0000259" key="9">
    <source>
        <dbReference type="PROSITE" id="PS51767"/>
    </source>
</evidence>